<keyword evidence="5 8" id="KW-0472">Membrane</keyword>
<evidence type="ECO:0000256" key="3">
    <source>
        <dbReference type="ARBA" id="ARBA00022692"/>
    </source>
</evidence>
<comment type="subcellular location">
    <subcellularLocation>
        <location evidence="1">Membrane</location>
        <topology evidence="1">Multi-pass membrane protein</topology>
    </subcellularLocation>
</comment>
<dbReference type="AlphaFoldDB" id="A0A224XJ65"/>
<sequence>MWLFYSSMEFIVNIKMFHWLTVITLITSFGIGASTPQLKDVLELPNPEQNVMPFEPVRYSNPNVSNNYQSSTKINARGMGHLYFITKKFMDFILEGQAFPEGFITVKNSQIVISDDYYSLVMHYGYLVLVSLCSLLLGILVPFIGLIFCCCRCTGKCGARTQPFDKRYDTCRRHFLAFILSSVTVVIMFGVVCAIVTNEYMEEGAQNIPKTVRTSVRDTKLYINNTRKEVNTLLVTNFGELDIVLNGLLRRSGEIVKDKLGEISKAAVLSNLTTIVQGLKTIRTDLNNMDSLTKSLQKNARALEIALKVVREMLLERLKLCRNEKACMEFLSKYNITALTLEANFTQLPDVTISLQNVSGLLANDIETEVVKGRDQFDKIKLSIQRSVDRTIPDIAMEITKAGDILKRKADSVIKVLDKIESYIDSIPFRKIEEGEMFLKQYTQYRYYLGLGMSLVLVVVLFCLAVGLLCGYCGHRPDPLYNDDCCDKGTASRFLMCGVWVMFLTFSGILVCTLAYMLTGSIADRAVCTPLHNTDTDPTFALIDNLVNISSIFNPPPSNKQLNLSNIIRECHRNRSVYEVLDLESGSMLEYTQKFNLPDKVRQLSDSIVLSSNIVIITPAAEQQLRALAASPLNTIDLTLYTAVLNDKITSIDLLQMASALNHTALKLPPSQENVKTMLQTEAMYLEVHQEKQVSVMVQLSKQLHGNASLLSNHLRFNHSSLKHAVDSLLSDLKQAQKTLNSQGPAIVRKLAEEFGREFGIHIDSYLAKVESEASHDIGRCWPVSLVYNASVISICNNILDPYNGFWLSVGCVVLLFLPSIIFSVKLASLYQKSDPYPGALVEAEYLYDAYGERDNVPLQNVGGKKKRRPKKKHGASGGAYSAPLGRGERSQVMPPSDDRPAQWDQYNPNAPPRYPAMSSEYERPPPYYFPGPTQPVSSANP</sequence>
<feature type="region of interest" description="Disordered" evidence="7">
    <location>
        <begin position="858"/>
        <end position="942"/>
    </location>
</feature>
<dbReference type="Pfam" id="PF05478">
    <property type="entry name" value="Prominin"/>
    <property type="match status" value="1"/>
</dbReference>
<feature type="compositionally biased region" description="Pro residues" evidence="7">
    <location>
        <begin position="925"/>
        <end position="934"/>
    </location>
</feature>
<evidence type="ECO:0000256" key="8">
    <source>
        <dbReference type="SAM" id="Phobius"/>
    </source>
</evidence>
<evidence type="ECO:0000256" key="5">
    <source>
        <dbReference type="ARBA" id="ARBA00023136"/>
    </source>
</evidence>
<proteinExistence type="inferred from homology"/>
<reference evidence="9" key="1">
    <citation type="journal article" date="2018" name="PLoS Negl. Trop. Dis.">
        <title>An insight into the salivary gland and fat body transcriptome of Panstrongylus lignarius (Hemiptera: Heteroptera), the main vector of Chagas disease in Peru.</title>
        <authorList>
            <person name="Nevoa J.C."/>
            <person name="Mendes M.T."/>
            <person name="da Silva M.V."/>
            <person name="Soares S.C."/>
            <person name="Oliveira C.J.F."/>
            <person name="Ribeiro J.M.C."/>
        </authorList>
    </citation>
    <scope>NUCLEOTIDE SEQUENCE</scope>
</reference>
<dbReference type="PANTHER" id="PTHR22730">
    <property type="entry name" value="PROMININ PROM PROTEIN"/>
    <property type="match status" value="1"/>
</dbReference>
<dbReference type="EMBL" id="GFTR01008355">
    <property type="protein sequence ID" value="JAW08071.1"/>
    <property type="molecule type" value="Transcribed_RNA"/>
</dbReference>
<name>A0A224XJ65_9HEMI</name>
<feature type="transmembrane region" description="Helical" evidence="8">
    <location>
        <begin position="175"/>
        <end position="197"/>
    </location>
</feature>
<evidence type="ECO:0000256" key="7">
    <source>
        <dbReference type="SAM" id="MobiDB-lite"/>
    </source>
</evidence>
<feature type="transmembrane region" description="Helical" evidence="8">
    <location>
        <begin position="12"/>
        <end position="33"/>
    </location>
</feature>
<accession>A0A224XJ65</accession>
<dbReference type="GO" id="GO:0016020">
    <property type="term" value="C:membrane"/>
    <property type="evidence" value="ECO:0007669"/>
    <property type="project" value="UniProtKB-SubCell"/>
</dbReference>
<feature type="transmembrane region" description="Helical" evidence="8">
    <location>
        <begin position="494"/>
        <end position="518"/>
    </location>
</feature>
<keyword evidence="4 8" id="KW-1133">Transmembrane helix</keyword>
<protein>
    <submittedName>
        <fullName evidence="9">Putative conserved plasma membrane protein</fullName>
    </submittedName>
</protein>
<evidence type="ECO:0000313" key="9">
    <source>
        <dbReference type="EMBL" id="JAW08071.1"/>
    </source>
</evidence>
<keyword evidence="3 8" id="KW-0812">Transmembrane</keyword>
<keyword evidence="6" id="KW-0325">Glycoprotein</keyword>
<evidence type="ECO:0000256" key="4">
    <source>
        <dbReference type="ARBA" id="ARBA00022989"/>
    </source>
</evidence>
<feature type="transmembrane region" description="Helical" evidence="8">
    <location>
        <begin position="447"/>
        <end position="473"/>
    </location>
</feature>
<feature type="transmembrane region" description="Helical" evidence="8">
    <location>
        <begin position="806"/>
        <end position="825"/>
    </location>
</feature>
<evidence type="ECO:0000256" key="6">
    <source>
        <dbReference type="ARBA" id="ARBA00023180"/>
    </source>
</evidence>
<evidence type="ECO:0000256" key="2">
    <source>
        <dbReference type="ARBA" id="ARBA00006058"/>
    </source>
</evidence>
<comment type="similarity">
    <text evidence="2">Belongs to the prominin family.</text>
</comment>
<feature type="transmembrane region" description="Helical" evidence="8">
    <location>
        <begin position="124"/>
        <end position="154"/>
    </location>
</feature>
<dbReference type="PANTHER" id="PTHR22730:SF1">
    <property type="entry name" value="PROMININ-LIKE PROTEIN"/>
    <property type="match status" value="1"/>
</dbReference>
<feature type="compositionally biased region" description="Basic residues" evidence="7">
    <location>
        <begin position="864"/>
        <end position="875"/>
    </location>
</feature>
<dbReference type="InterPro" id="IPR008795">
    <property type="entry name" value="Prominin"/>
</dbReference>
<evidence type="ECO:0000256" key="1">
    <source>
        <dbReference type="ARBA" id="ARBA00004141"/>
    </source>
</evidence>
<organism evidence="9">
    <name type="scientific">Panstrongylus lignarius</name>
    <dbReference type="NCBI Taxonomy" id="156445"/>
    <lineage>
        <taxon>Eukaryota</taxon>
        <taxon>Metazoa</taxon>
        <taxon>Ecdysozoa</taxon>
        <taxon>Arthropoda</taxon>
        <taxon>Hexapoda</taxon>
        <taxon>Insecta</taxon>
        <taxon>Pterygota</taxon>
        <taxon>Neoptera</taxon>
        <taxon>Paraneoptera</taxon>
        <taxon>Hemiptera</taxon>
        <taxon>Heteroptera</taxon>
        <taxon>Panheteroptera</taxon>
        <taxon>Cimicomorpha</taxon>
        <taxon>Reduviidae</taxon>
        <taxon>Triatominae</taxon>
        <taxon>Panstrongylus</taxon>
    </lineage>
</organism>